<dbReference type="Proteomes" id="UP000005667">
    <property type="component" value="Plasmid AZO_p2"/>
</dbReference>
<dbReference type="SUPFAM" id="SSF51569">
    <property type="entry name" value="Aldolase"/>
    <property type="match status" value="1"/>
</dbReference>
<dbReference type="OrthoDB" id="9784013at2"/>
<dbReference type="InterPro" id="IPR043594">
    <property type="entry name" value="HMGL"/>
</dbReference>
<dbReference type="GO" id="GO:0006552">
    <property type="term" value="P:L-leucine catabolic process"/>
    <property type="evidence" value="ECO:0007669"/>
    <property type="project" value="TreeGrafter"/>
</dbReference>
<dbReference type="PROSITE" id="PS50991">
    <property type="entry name" value="PYR_CT"/>
    <property type="match status" value="1"/>
</dbReference>
<keyword evidence="4 7" id="KW-0456">Lyase</keyword>
<evidence type="ECO:0000256" key="2">
    <source>
        <dbReference type="ARBA" id="ARBA00022679"/>
    </source>
</evidence>
<dbReference type="Pfam" id="PF00682">
    <property type="entry name" value="HMGL-like"/>
    <property type="match status" value="1"/>
</dbReference>
<dbReference type="NCBIfam" id="NF004283">
    <property type="entry name" value="PRK05692.1"/>
    <property type="match status" value="1"/>
</dbReference>
<dbReference type="EC" id="2.3.3.14" evidence="7"/>
<dbReference type="GO" id="GO:0004419">
    <property type="term" value="F:hydroxymethylglutaryl-CoA lyase activity"/>
    <property type="evidence" value="ECO:0007669"/>
    <property type="project" value="UniProtKB-EC"/>
</dbReference>
<protein>
    <submittedName>
        <fullName evidence="7">Hydroxymethylglutaryl-CoA lyase</fullName>
        <ecNumber evidence="7">2.3.3.14</ecNumber>
        <ecNumber evidence="7">4.1.3.4</ecNumber>
    </submittedName>
</protein>
<keyword evidence="7" id="KW-0614">Plasmid</keyword>
<dbReference type="GO" id="GO:0004410">
    <property type="term" value="F:homocitrate synthase activity"/>
    <property type="evidence" value="ECO:0007669"/>
    <property type="project" value="UniProtKB-EC"/>
</dbReference>
<dbReference type="HOGENOM" id="CLU_022138_3_2_5"/>
<dbReference type="PANTHER" id="PTHR42738:SF7">
    <property type="entry name" value="HYDROXYMETHYLGLUTARYL-COA LYASE"/>
    <property type="match status" value="1"/>
</dbReference>
<dbReference type="EMBL" id="FQ311870">
    <property type="protein sequence ID" value="CBS89582.1"/>
    <property type="molecule type" value="Genomic_DNA"/>
</dbReference>
<dbReference type="PROSITE" id="PS00815">
    <property type="entry name" value="AIPM_HOMOCIT_SYNTH_1"/>
    <property type="match status" value="1"/>
</dbReference>
<gene>
    <name evidence="7" type="primary">hmgL2</name>
    <name evidence="7" type="ordered locus">AZOLI_p20451</name>
</gene>
<evidence type="ECO:0000313" key="8">
    <source>
        <dbReference type="Proteomes" id="UP000005667"/>
    </source>
</evidence>
<keyword evidence="3" id="KW-0479">Metal-binding</keyword>
<proteinExistence type="inferred from homology"/>
<dbReference type="KEGG" id="ali:AZOLI_p20451"/>
<evidence type="ECO:0000313" key="7">
    <source>
        <dbReference type="EMBL" id="CBS89582.1"/>
    </source>
</evidence>
<name>G7ZDK3_AZOL4</name>
<keyword evidence="2 5" id="KW-0808">Transferase</keyword>
<dbReference type="GO" id="GO:0046951">
    <property type="term" value="P:ketone body biosynthetic process"/>
    <property type="evidence" value="ECO:0007669"/>
    <property type="project" value="TreeGrafter"/>
</dbReference>
<dbReference type="PANTHER" id="PTHR42738">
    <property type="entry name" value="HYDROXYMETHYLGLUTARYL-COA LYASE"/>
    <property type="match status" value="1"/>
</dbReference>
<comment type="similarity">
    <text evidence="5">Belongs to the alpha-IPM synthase/homocitrate synthase family.</text>
</comment>
<organism evidence="7 8">
    <name type="scientific">Azospirillum lipoferum (strain 4B)</name>
    <dbReference type="NCBI Taxonomy" id="862719"/>
    <lineage>
        <taxon>Bacteria</taxon>
        <taxon>Pseudomonadati</taxon>
        <taxon>Pseudomonadota</taxon>
        <taxon>Alphaproteobacteria</taxon>
        <taxon>Rhodospirillales</taxon>
        <taxon>Azospirillaceae</taxon>
        <taxon>Azospirillum</taxon>
    </lineage>
</organism>
<evidence type="ECO:0000256" key="1">
    <source>
        <dbReference type="ARBA" id="ARBA00009405"/>
    </source>
</evidence>
<reference evidence="8" key="1">
    <citation type="journal article" date="2011" name="PLoS Genet.">
        <title>Azospirillum genomes reveal transition of bacteria from aquatic to terrestrial environments.</title>
        <authorList>
            <person name="Wisniewski-Dye F."/>
            <person name="Borziak K."/>
            <person name="Khalsa-Moyers G."/>
            <person name="Alexandre G."/>
            <person name="Sukharnikov L.O."/>
            <person name="Wuichet K."/>
            <person name="Hurst G.B."/>
            <person name="McDonald W.H."/>
            <person name="Robertson J.S."/>
            <person name="Barbe V."/>
            <person name="Calteau A."/>
            <person name="Rouy Z."/>
            <person name="Mangenot S."/>
            <person name="Prigent-Combaret C."/>
            <person name="Normand P."/>
            <person name="Boyer M."/>
            <person name="Siguier P."/>
            <person name="Dessaux Y."/>
            <person name="Elmerich C."/>
            <person name="Condemine G."/>
            <person name="Krishnen G."/>
            <person name="Kennedy I."/>
            <person name="Paterson A.H."/>
            <person name="Gonzalez V."/>
            <person name="Mavingui P."/>
            <person name="Zhulin I.B."/>
        </authorList>
    </citation>
    <scope>NUCLEOTIDE SEQUENCE [LARGE SCALE GENOMIC DNA]</scope>
    <source>
        <strain evidence="8">4B</strain>
    </source>
</reference>
<comment type="similarity">
    <text evidence="1">Belongs to the HMG-CoA lyase family.</text>
</comment>
<sequence length="315" mass="33448">MTKDPVTIVEVGLRDGLQILDRVVPTADKLRWLEAEHRAGVRRFEAASFVPPRLLPQMVDAAEVVAGARALPGIVVHTLAPNLKGAMAALAAGSDVIVLPLSASEAHSRANIRKTREESVEELARVCRARDEGGYKTRIDAGISTAFGCTIQGAVPEDEVVRLCESCLEAGADRVALADTVGYANPAQVRRLYSRVKDIAGDRLQGAHFHDTRGLGLANCLAVLDLGIREFDASLGGLGGCPHAPGASGNVATEDLVFMLESMGFDTGIDLDALIEAQRLLATLLPGQTLHGKIAAAGLPKHFDRSHFHRSPVHA</sequence>
<dbReference type="Gene3D" id="3.20.20.70">
    <property type="entry name" value="Aldolase class I"/>
    <property type="match status" value="1"/>
</dbReference>
<evidence type="ECO:0000256" key="5">
    <source>
        <dbReference type="RuleBase" id="RU003523"/>
    </source>
</evidence>
<keyword evidence="7" id="KW-0012">Acyltransferase</keyword>
<evidence type="ECO:0000256" key="3">
    <source>
        <dbReference type="ARBA" id="ARBA00022723"/>
    </source>
</evidence>
<evidence type="ECO:0000256" key="4">
    <source>
        <dbReference type="ARBA" id="ARBA00023239"/>
    </source>
</evidence>
<dbReference type="InterPro" id="IPR000891">
    <property type="entry name" value="PYR_CT"/>
</dbReference>
<dbReference type="GO" id="GO:0046872">
    <property type="term" value="F:metal ion binding"/>
    <property type="evidence" value="ECO:0007669"/>
    <property type="project" value="UniProtKB-KW"/>
</dbReference>
<dbReference type="AlphaFoldDB" id="G7ZDK3"/>
<dbReference type="EC" id="4.1.3.4" evidence="7"/>
<evidence type="ECO:0000259" key="6">
    <source>
        <dbReference type="PROSITE" id="PS50991"/>
    </source>
</evidence>
<keyword evidence="8" id="KW-1185">Reference proteome</keyword>
<geneLocation type="plasmid" evidence="7 8">
    <name>AZO_p2</name>
</geneLocation>
<dbReference type="InterPro" id="IPR002034">
    <property type="entry name" value="AIPM/Hcit_synth_CS"/>
</dbReference>
<accession>G7ZDK3</accession>
<feature type="domain" description="Pyruvate carboxyltransferase" evidence="6">
    <location>
        <begin position="6"/>
        <end position="275"/>
    </location>
</feature>
<dbReference type="InterPro" id="IPR013785">
    <property type="entry name" value="Aldolase_TIM"/>
</dbReference>
<dbReference type="CDD" id="cd07938">
    <property type="entry name" value="DRE_TIM_HMGL"/>
    <property type="match status" value="1"/>
</dbReference>
<dbReference type="RefSeq" id="WP_014188999.1">
    <property type="nucleotide sequence ID" value="NC_016586.1"/>
</dbReference>